<dbReference type="GO" id="GO:0005829">
    <property type="term" value="C:cytosol"/>
    <property type="evidence" value="ECO:0007669"/>
    <property type="project" value="TreeGrafter"/>
</dbReference>
<name>A0A1P8USZ5_9RHOB</name>
<dbReference type="Gene3D" id="1.10.1040.10">
    <property type="entry name" value="N-(1-d-carboxylethyl)-l-norvaline Dehydrogenase, domain 2"/>
    <property type="match status" value="1"/>
</dbReference>
<keyword evidence="4 14" id="KW-0521">NADP</keyword>
<keyword evidence="3 14" id="KW-0547">Nucleotide-binding</keyword>
<keyword evidence="2 14" id="KW-0444">Lipid biosynthesis</keyword>
<dbReference type="PANTHER" id="PTHR11728:SF1">
    <property type="entry name" value="GLYCEROL-3-PHOSPHATE DEHYDROGENASE [NAD(+)] 2, CHLOROPLASTIC"/>
    <property type="match status" value="1"/>
</dbReference>
<feature type="domain" description="Glycerol-3-phosphate dehydrogenase NAD-dependent N-terminal" evidence="20">
    <location>
        <begin position="3"/>
        <end position="153"/>
    </location>
</feature>
<dbReference type="InterPro" id="IPR013328">
    <property type="entry name" value="6PGD_dom2"/>
</dbReference>
<dbReference type="Pfam" id="PF01210">
    <property type="entry name" value="NAD_Gly3P_dh_N"/>
    <property type="match status" value="1"/>
</dbReference>
<dbReference type="KEGG" id="paby:Ga0080574_TMP2201"/>
<dbReference type="InterPro" id="IPR036291">
    <property type="entry name" value="NAD(P)-bd_dom_sf"/>
</dbReference>
<dbReference type="PANTHER" id="PTHR11728">
    <property type="entry name" value="GLYCEROL-3-PHOSPHATE DEHYDROGENASE"/>
    <property type="match status" value="1"/>
</dbReference>
<evidence type="ECO:0000256" key="2">
    <source>
        <dbReference type="ARBA" id="ARBA00022516"/>
    </source>
</evidence>
<dbReference type="AlphaFoldDB" id="A0A1P8USZ5"/>
<feature type="binding site" evidence="14">
    <location>
        <position position="102"/>
    </location>
    <ligand>
        <name>sn-glycerol 3-phosphate</name>
        <dbReference type="ChEBI" id="CHEBI:57597"/>
    </ligand>
</feature>
<keyword evidence="23" id="KW-1185">Reference proteome</keyword>
<dbReference type="GO" id="GO:0006650">
    <property type="term" value="P:glycerophospholipid metabolic process"/>
    <property type="evidence" value="ECO:0007669"/>
    <property type="project" value="UniProtKB-UniRule"/>
</dbReference>
<feature type="domain" description="Glycerol-3-phosphate dehydrogenase NAD-dependent C-terminal" evidence="21">
    <location>
        <begin position="174"/>
        <end position="309"/>
    </location>
</feature>
<feature type="binding site" evidence="14">
    <location>
        <position position="132"/>
    </location>
    <ligand>
        <name>sn-glycerol 3-phosphate</name>
        <dbReference type="ChEBI" id="CHEBI:57597"/>
    </ligand>
</feature>
<dbReference type="GO" id="GO:0141153">
    <property type="term" value="F:glycerol-3-phosphate dehydrogenase (NADP+) activity"/>
    <property type="evidence" value="ECO:0007669"/>
    <property type="project" value="RHEA"/>
</dbReference>
<feature type="active site" description="Proton acceptor" evidence="14 15">
    <location>
        <position position="185"/>
    </location>
</feature>
<feature type="binding site" evidence="17">
    <location>
        <position position="134"/>
    </location>
    <ligand>
        <name>NAD(+)</name>
        <dbReference type="ChEBI" id="CHEBI:57540"/>
    </ligand>
</feature>
<evidence type="ECO:0000256" key="18">
    <source>
        <dbReference type="RuleBase" id="RU000437"/>
    </source>
</evidence>
<dbReference type="PRINTS" id="PR00077">
    <property type="entry name" value="GPDHDRGNASE"/>
</dbReference>
<reference evidence="22 23" key="1">
    <citation type="submission" date="2016-04" db="EMBL/GenBank/DDBJ databases">
        <title>Deep-sea bacteria in the southern Pacific.</title>
        <authorList>
            <person name="Tang K."/>
        </authorList>
    </citation>
    <scope>NUCLEOTIDE SEQUENCE [LARGE SCALE GENOMIC DNA]</scope>
    <source>
        <strain evidence="22 23">JLT2014</strain>
    </source>
</reference>
<evidence type="ECO:0000256" key="16">
    <source>
        <dbReference type="PIRSR" id="PIRSR000114-2"/>
    </source>
</evidence>
<evidence type="ECO:0000259" key="21">
    <source>
        <dbReference type="Pfam" id="PF07479"/>
    </source>
</evidence>
<evidence type="ECO:0000256" key="4">
    <source>
        <dbReference type="ARBA" id="ARBA00022857"/>
    </source>
</evidence>
<feature type="binding site" evidence="14">
    <location>
        <position position="11"/>
    </location>
    <ligand>
        <name>NADPH</name>
        <dbReference type="ChEBI" id="CHEBI:57783"/>
    </ligand>
</feature>
<dbReference type="UniPathway" id="UPA00940"/>
<keyword evidence="6 14" id="KW-0520">NAD</keyword>
<dbReference type="NCBIfam" id="NF000940">
    <property type="entry name" value="PRK00094.1-2"/>
    <property type="match status" value="1"/>
</dbReference>
<dbReference type="InterPro" id="IPR011128">
    <property type="entry name" value="G3P_DH_NAD-dep_N"/>
</dbReference>
<feature type="binding site" evidence="14">
    <location>
        <position position="270"/>
    </location>
    <ligand>
        <name>NADPH</name>
        <dbReference type="ChEBI" id="CHEBI:57783"/>
    </ligand>
</feature>
<feature type="binding site" evidence="16">
    <location>
        <position position="102"/>
    </location>
    <ligand>
        <name>substrate</name>
    </ligand>
</feature>
<dbReference type="FunFam" id="3.40.50.720:FF:000019">
    <property type="entry name" value="Glycerol-3-phosphate dehydrogenase [NAD(P)+]"/>
    <property type="match status" value="1"/>
</dbReference>
<keyword evidence="19" id="KW-0732">Signal</keyword>
<feature type="binding site" evidence="14">
    <location>
        <position position="238"/>
    </location>
    <ligand>
        <name>sn-glycerol 3-phosphate</name>
        <dbReference type="ChEBI" id="CHEBI:57597"/>
    </ligand>
</feature>
<dbReference type="NCBIfam" id="NF000942">
    <property type="entry name" value="PRK00094.1-4"/>
    <property type="match status" value="1"/>
</dbReference>
<evidence type="ECO:0000256" key="11">
    <source>
        <dbReference type="ARBA" id="ARBA00066687"/>
    </source>
</evidence>
<dbReference type="GO" id="GO:0046167">
    <property type="term" value="P:glycerol-3-phosphate biosynthetic process"/>
    <property type="evidence" value="ECO:0007669"/>
    <property type="project" value="UniProtKB-UniRule"/>
</dbReference>
<organism evidence="22 23">
    <name type="scientific">Salipiger abyssi</name>
    <dbReference type="NCBI Taxonomy" id="1250539"/>
    <lineage>
        <taxon>Bacteria</taxon>
        <taxon>Pseudomonadati</taxon>
        <taxon>Pseudomonadota</taxon>
        <taxon>Alphaproteobacteria</taxon>
        <taxon>Rhodobacterales</taxon>
        <taxon>Roseobacteraceae</taxon>
        <taxon>Salipiger</taxon>
    </lineage>
</organism>
<dbReference type="PROSITE" id="PS00957">
    <property type="entry name" value="NAD_G3PDH"/>
    <property type="match status" value="1"/>
</dbReference>
<dbReference type="PIRSF" id="PIRSF000114">
    <property type="entry name" value="Glycerol-3-P_dh"/>
    <property type="match status" value="1"/>
</dbReference>
<evidence type="ECO:0000256" key="10">
    <source>
        <dbReference type="ARBA" id="ARBA00052716"/>
    </source>
</evidence>
<keyword evidence="14" id="KW-0963">Cytoplasm</keyword>
<comment type="caution">
    <text evidence="14">Lacks conserved residue(s) required for the propagation of feature annotation.</text>
</comment>
<keyword evidence="5 14" id="KW-0560">Oxidoreductase</keyword>
<gene>
    <name evidence="14" type="primary">gpsA</name>
    <name evidence="22" type="ORF">Ga0080574_TMP2201</name>
</gene>
<dbReference type="InterPro" id="IPR008927">
    <property type="entry name" value="6-PGluconate_DH-like_C_sf"/>
</dbReference>
<dbReference type="Gene3D" id="3.40.50.720">
    <property type="entry name" value="NAD(P)-binding Rossmann-like Domain"/>
    <property type="match status" value="1"/>
</dbReference>
<sequence length="320" mass="32735" precursor="true">MSVAILGAGAFGTALAVALASAGQAVTLWGRNAGTMARMRDTREAPRLPGIALPREITISAEIETVSQAQTLLLAVPMQTLSALLHDISAPLNGQRLVACCKGIDLGTGTGPSRVIAEAKPQAVPAVLTGPSFAADIARGLPTALTLACADAEIGHALQHQLSTPSLRLYRSTDVAGAELGGALKNVMAIACGACIGAGLGDSARAALMTRGFAEMTRFAVHYGAQPETLAGLSGLGDLALTCTSELSRNYRFGQALGRGESFDANVTVEGAATARAVTAIAQKRSLSLPISTAVAALVEQRATVAEVLQDLLSRPLKEE</sequence>
<feature type="binding site" evidence="14">
    <location>
        <position position="31"/>
    </location>
    <ligand>
        <name>NADPH</name>
        <dbReference type="ChEBI" id="CHEBI:57783"/>
    </ligand>
</feature>
<feature type="binding site" evidence="16">
    <location>
        <begin position="249"/>
        <end position="250"/>
    </location>
    <ligand>
        <name>substrate</name>
    </ligand>
</feature>
<dbReference type="InterPro" id="IPR006109">
    <property type="entry name" value="G3P_DH_NAD-dep_C"/>
</dbReference>
<feature type="binding site" evidence="14">
    <location>
        <position position="249"/>
    </location>
    <ligand>
        <name>sn-glycerol 3-phosphate</name>
        <dbReference type="ChEBI" id="CHEBI:57597"/>
    </ligand>
</feature>
<dbReference type="OrthoDB" id="9812273at2"/>
<evidence type="ECO:0000256" key="17">
    <source>
        <dbReference type="PIRSR" id="PIRSR000114-3"/>
    </source>
</evidence>
<feature type="binding site" evidence="14">
    <location>
        <position position="250"/>
    </location>
    <ligand>
        <name>sn-glycerol 3-phosphate</name>
        <dbReference type="ChEBI" id="CHEBI:57597"/>
    </ligand>
</feature>
<evidence type="ECO:0000256" key="14">
    <source>
        <dbReference type="HAMAP-Rule" id="MF_00394"/>
    </source>
</evidence>
<dbReference type="EC" id="1.1.1.94" evidence="11 14"/>
<dbReference type="GO" id="GO:0051287">
    <property type="term" value="F:NAD binding"/>
    <property type="evidence" value="ECO:0007669"/>
    <property type="project" value="InterPro"/>
</dbReference>
<dbReference type="SUPFAM" id="SSF51735">
    <property type="entry name" value="NAD(P)-binding Rossmann-fold domains"/>
    <property type="match status" value="1"/>
</dbReference>
<comment type="similarity">
    <text evidence="1 14 18">Belongs to the NAD-dependent glycerol-3-phosphate dehydrogenase family.</text>
</comment>
<evidence type="ECO:0000256" key="9">
    <source>
        <dbReference type="ARBA" id="ARBA00023264"/>
    </source>
</evidence>
<evidence type="ECO:0000256" key="12">
    <source>
        <dbReference type="ARBA" id="ARBA00069372"/>
    </source>
</evidence>
<feature type="chain" id="PRO_5011981071" description="Glycerol-3-phosphate dehydrogenase [NAD(P)+]" evidence="19">
    <location>
        <begin position="17"/>
        <end position="320"/>
    </location>
</feature>
<dbReference type="EMBL" id="CP015093">
    <property type="protein sequence ID" value="APZ52535.1"/>
    <property type="molecule type" value="Genomic_DNA"/>
</dbReference>
<feature type="binding site" evidence="14">
    <location>
        <position position="102"/>
    </location>
    <ligand>
        <name>NADPH</name>
        <dbReference type="ChEBI" id="CHEBI:57783"/>
    </ligand>
</feature>
<comment type="subcellular location">
    <subcellularLocation>
        <location evidence="14">Cytoplasm</location>
    </subcellularLocation>
</comment>
<dbReference type="STRING" id="1250539.Ga0080574_TMP2201"/>
<dbReference type="GO" id="GO:0005975">
    <property type="term" value="P:carbohydrate metabolic process"/>
    <property type="evidence" value="ECO:0007669"/>
    <property type="project" value="InterPro"/>
</dbReference>
<evidence type="ECO:0000256" key="6">
    <source>
        <dbReference type="ARBA" id="ARBA00023027"/>
    </source>
</evidence>
<feature type="binding site" evidence="14">
    <location>
        <position position="185"/>
    </location>
    <ligand>
        <name>sn-glycerol 3-phosphate</name>
        <dbReference type="ChEBI" id="CHEBI:57597"/>
    </ligand>
</feature>
<dbReference type="GO" id="GO:0046168">
    <property type="term" value="P:glycerol-3-phosphate catabolic process"/>
    <property type="evidence" value="ECO:0007669"/>
    <property type="project" value="InterPro"/>
</dbReference>
<evidence type="ECO:0000259" key="20">
    <source>
        <dbReference type="Pfam" id="PF01210"/>
    </source>
</evidence>
<proteinExistence type="inferred from homology"/>
<feature type="binding site" evidence="17">
    <location>
        <begin position="7"/>
        <end position="12"/>
    </location>
    <ligand>
        <name>NAD(+)</name>
        <dbReference type="ChEBI" id="CHEBI:57540"/>
    </ligand>
</feature>
<dbReference type="Pfam" id="PF07479">
    <property type="entry name" value="NAD_Gly3P_dh_C"/>
    <property type="match status" value="1"/>
</dbReference>
<evidence type="ECO:0000256" key="8">
    <source>
        <dbReference type="ARBA" id="ARBA00023209"/>
    </source>
</evidence>
<feature type="binding site" evidence="17">
    <location>
        <position position="249"/>
    </location>
    <ligand>
        <name>NAD(+)</name>
        <dbReference type="ChEBI" id="CHEBI:57540"/>
    </ligand>
</feature>
<evidence type="ECO:0000313" key="22">
    <source>
        <dbReference type="EMBL" id="APZ52535.1"/>
    </source>
</evidence>
<evidence type="ECO:0000256" key="13">
    <source>
        <dbReference type="ARBA" id="ARBA00080511"/>
    </source>
</evidence>
<comment type="catalytic activity">
    <reaction evidence="14">
        <text>sn-glycerol 3-phosphate + NAD(+) = dihydroxyacetone phosphate + NADH + H(+)</text>
        <dbReference type="Rhea" id="RHEA:11092"/>
        <dbReference type="ChEBI" id="CHEBI:15378"/>
        <dbReference type="ChEBI" id="CHEBI:57540"/>
        <dbReference type="ChEBI" id="CHEBI:57597"/>
        <dbReference type="ChEBI" id="CHEBI:57642"/>
        <dbReference type="ChEBI" id="CHEBI:57945"/>
        <dbReference type="EC" id="1.1.1.94"/>
    </reaction>
</comment>
<feature type="binding site" evidence="14">
    <location>
        <position position="249"/>
    </location>
    <ligand>
        <name>NADPH</name>
        <dbReference type="ChEBI" id="CHEBI:57783"/>
    </ligand>
</feature>
<dbReference type="SUPFAM" id="SSF48179">
    <property type="entry name" value="6-phosphogluconate dehydrogenase C-terminal domain-like"/>
    <property type="match status" value="1"/>
</dbReference>
<evidence type="ECO:0000256" key="15">
    <source>
        <dbReference type="PIRSR" id="PIRSR000114-1"/>
    </source>
</evidence>
<dbReference type="Proteomes" id="UP000187059">
    <property type="component" value="Chromosome"/>
</dbReference>
<dbReference type="GO" id="GO:0008654">
    <property type="term" value="P:phospholipid biosynthetic process"/>
    <property type="evidence" value="ECO:0007669"/>
    <property type="project" value="UniProtKB-KW"/>
</dbReference>
<accession>A0A1P8USZ5</accession>
<comment type="function">
    <text evidence="14">Catalyzes the reduction of the glycolytic intermediate dihydroxyacetone phosphate (DHAP) to sn-glycerol 3-phosphate (G3P), the key precursor for phospholipid synthesis.</text>
</comment>
<feature type="binding site" evidence="14">
    <location>
        <position position="248"/>
    </location>
    <ligand>
        <name>sn-glycerol 3-phosphate</name>
        <dbReference type="ChEBI" id="CHEBI:57597"/>
    </ligand>
</feature>
<dbReference type="HAMAP" id="MF_00394">
    <property type="entry name" value="NAD_Glyc3P_dehydrog"/>
    <property type="match status" value="1"/>
</dbReference>
<dbReference type="RefSeq" id="WP_076698833.1">
    <property type="nucleotide sequence ID" value="NZ_CP015093.1"/>
</dbReference>
<evidence type="ECO:0000313" key="23">
    <source>
        <dbReference type="Proteomes" id="UP000187059"/>
    </source>
</evidence>
<evidence type="ECO:0000256" key="5">
    <source>
        <dbReference type="ARBA" id="ARBA00023002"/>
    </source>
</evidence>
<feature type="signal peptide" evidence="19">
    <location>
        <begin position="1"/>
        <end position="16"/>
    </location>
</feature>
<evidence type="ECO:0000256" key="19">
    <source>
        <dbReference type="SAM" id="SignalP"/>
    </source>
</evidence>
<dbReference type="InterPro" id="IPR006168">
    <property type="entry name" value="G3P_DH_NAD-dep"/>
</dbReference>
<keyword evidence="7 14" id="KW-0443">Lipid metabolism</keyword>
<keyword evidence="9 14" id="KW-1208">Phospholipid metabolism</keyword>
<dbReference type="FunFam" id="1.10.1040.10:FF:000001">
    <property type="entry name" value="Glycerol-3-phosphate dehydrogenase [NAD(P)+]"/>
    <property type="match status" value="1"/>
</dbReference>
<dbReference type="GO" id="GO:0141152">
    <property type="term" value="F:glycerol-3-phosphate dehydrogenase (NAD+) activity"/>
    <property type="evidence" value="ECO:0007669"/>
    <property type="project" value="RHEA"/>
</dbReference>
<keyword evidence="8 14" id="KW-0594">Phospholipid biosynthesis</keyword>
<evidence type="ECO:0000256" key="3">
    <source>
        <dbReference type="ARBA" id="ARBA00022741"/>
    </source>
</evidence>
<protein>
    <recommendedName>
        <fullName evidence="12 14">Glycerol-3-phosphate dehydrogenase [NAD(P)+]</fullName>
        <ecNumber evidence="11 14">1.1.1.94</ecNumber>
    </recommendedName>
    <alternativeName>
        <fullName evidence="14">NAD(P)(+)-dependent glycerol-3-phosphate dehydrogenase</fullName>
    </alternativeName>
    <alternativeName>
        <fullName evidence="13 14">NAD(P)H-dependent dihydroxyacetone-phosphate reductase</fullName>
    </alternativeName>
</protein>
<comment type="catalytic activity">
    <reaction evidence="10">
        <text>sn-glycerol 3-phosphate + NADP(+) = dihydroxyacetone phosphate + NADPH + H(+)</text>
        <dbReference type="Rhea" id="RHEA:11096"/>
        <dbReference type="ChEBI" id="CHEBI:15378"/>
        <dbReference type="ChEBI" id="CHEBI:57597"/>
        <dbReference type="ChEBI" id="CHEBI:57642"/>
        <dbReference type="ChEBI" id="CHEBI:57783"/>
        <dbReference type="ChEBI" id="CHEBI:58349"/>
        <dbReference type="EC" id="1.1.1.94"/>
    </reaction>
    <physiologicalReaction direction="right-to-left" evidence="10">
        <dbReference type="Rhea" id="RHEA:11098"/>
    </physiologicalReaction>
</comment>
<comment type="pathway">
    <text evidence="14">Membrane lipid metabolism; glycerophospholipid metabolism.</text>
</comment>
<feature type="binding site" evidence="14">
    <location>
        <position position="134"/>
    </location>
    <ligand>
        <name>NADPH</name>
        <dbReference type="ChEBI" id="CHEBI:57783"/>
    </ligand>
</feature>
<evidence type="ECO:0000256" key="1">
    <source>
        <dbReference type="ARBA" id="ARBA00011009"/>
    </source>
</evidence>
<evidence type="ECO:0000256" key="7">
    <source>
        <dbReference type="ARBA" id="ARBA00023098"/>
    </source>
</evidence>
<feature type="binding site" evidence="14">
    <location>
        <position position="130"/>
    </location>
    <ligand>
        <name>sn-glycerol 3-phosphate</name>
        <dbReference type="ChEBI" id="CHEBI:57597"/>
    </ligand>
</feature>